<evidence type="ECO:0000313" key="3">
    <source>
        <dbReference type="Proteomes" id="UP000326994"/>
    </source>
</evidence>
<protein>
    <recommendedName>
        <fullName evidence="4">GLPGLI family protein</fullName>
    </recommendedName>
</protein>
<gene>
    <name evidence="2" type="ORF">ULMS_10850</name>
</gene>
<comment type="caution">
    <text evidence="2">The sequence shown here is derived from an EMBL/GenBank/DDBJ whole genome shotgun (WGS) entry which is preliminary data.</text>
</comment>
<sequence length="248" mass="28865">MSLIKTIFLLLVCSIYAQNNNEQSTVQVSYLQTLQLYGPGSKYQTNALLTMNSFKSIYEIDHTKSLTEDNVNNKNEDIVIGLSSKENEFVYKDFYKNESYYVETVEFKFIHIIDSLNTMRWELKEEFEEIFGFKCQKAITSYGGRNYIAFFTTEMAFANGPWRFDGLPGLILNVTSDDSVFSILATSIKLVNKNVEFVNPYENEISLDWNSFLSFYRQRYDAVMRNSMESWGPSMTLPKKNIVEYIKN</sequence>
<evidence type="ECO:0008006" key="4">
    <source>
        <dbReference type="Google" id="ProtNLM"/>
    </source>
</evidence>
<dbReference type="Pfam" id="PF22252">
    <property type="entry name" value="PNGase_F-II_N"/>
    <property type="match status" value="1"/>
</dbReference>
<feature type="chain" id="PRO_5023930018" description="GLPGLI family protein" evidence="1">
    <location>
        <begin position="18"/>
        <end position="248"/>
    </location>
</feature>
<dbReference type="InterPro" id="IPR005901">
    <property type="entry name" value="GLPGLI"/>
</dbReference>
<keyword evidence="1" id="KW-0732">Signal</keyword>
<evidence type="ECO:0000313" key="2">
    <source>
        <dbReference type="EMBL" id="GEQ85577.1"/>
    </source>
</evidence>
<name>A0A5J4FT51_9FLAO</name>
<keyword evidence="3" id="KW-1185">Reference proteome</keyword>
<dbReference type="Proteomes" id="UP000326994">
    <property type="component" value="Unassembled WGS sequence"/>
</dbReference>
<dbReference type="EMBL" id="BKCF01000001">
    <property type="protein sequence ID" value="GEQ85577.1"/>
    <property type="molecule type" value="Genomic_DNA"/>
</dbReference>
<dbReference type="NCBIfam" id="TIGR01200">
    <property type="entry name" value="GLPGLI"/>
    <property type="match status" value="1"/>
</dbReference>
<dbReference type="OrthoDB" id="1440774at2"/>
<organism evidence="2 3">
    <name type="scientific">Patiriisocius marinistellae</name>
    <dbReference type="NCBI Taxonomy" id="2494560"/>
    <lineage>
        <taxon>Bacteria</taxon>
        <taxon>Pseudomonadati</taxon>
        <taxon>Bacteroidota</taxon>
        <taxon>Flavobacteriia</taxon>
        <taxon>Flavobacteriales</taxon>
        <taxon>Flavobacteriaceae</taxon>
        <taxon>Patiriisocius</taxon>
    </lineage>
</organism>
<accession>A0A5J4FT51</accession>
<evidence type="ECO:0000256" key="1">
    <source>
        <dbReference type="SAM" id="SignalP"/>
    </source>
</evidence>
<reference evidence="2 3" key="1">
    <citation type="submission" date="2019-08" db="EMBL/GenBank/DDBJ databases">
        <title>Ulvibacter marinistellae sp. nov., isolated from a starfish, Patiria pectinifera.</title>
        <authorList>
            <person name="Kawano K."/>
            <person name="Ushijima N."/>
            <person name="Kihara M."/>
            <person name="Itoh H."/>
        </authorList>
    </citation>
    <scope>NUCLEOTIDE SEQUENCE [LARGE SCALE GENOMIC DNA]</scope>
    <source>
        <strain evidence="2 3">KK4</strain>
    </source>
</reference>
<feature type="signal peptide" evidence="1">
    <location>
        <begin position="1"/>
        <end position="17"/>
    </location>
</feature>
<dbReference type="RefSeq" id="WP_151893486.1">
    <property type="nucleotide sequence ID" value="NZ_BKCF01000001.1"/>
</dbReference>
<proteinExistence type="predicted"/>
<dbReference type="AlphaFoldDB" id="A0A5J4FT51"/>